<dbReference type="Pfam" id="PF13175">
    <property type="entry name" value="AAA_15"/>
    <property type="match status" value="1"/>
</dbReference>
<dbReference type="GO" id="GO:0006302">
    <property type="term" value="P:double-strand break repair"/>
    <property type="evidence" value="ECO:0007669"/>
    <property type="project" value="InterPro"/>
</dbReference>
<dbReference type="PANTHER" id="PTHR43581">
    <property type="entry name" value="ATP/GTP PHOSPHATASE"/>
    <property type="match status" value="1"/>
</dbReference>
<dbReference type="OrthoDB" id="9815944at2"/>
<protein>
    <recommendedName>
        <fullName evidence="1">AAA+ ATPase domain-containing protein</fullName>
    </recommendedName>
</protein>
<dbReference type="PATRIC" id="fig|1481663.12.peg.3783"/>
<dbReference type="GO" id="GO:0016887">
    <property type="term" value="F:ATP hydrolysis activity"/>
    <property type="evidence" value="ECO:0007669"/>
    <property type="project" value="InterPro"/>
</dbReference>
<sequence>MESINLKLKNIKNIVSADVEFPLERGIYGVVGSNGCGKSTVLLALAQLTSKYRLGGILQKEDYSINSEVEFEYQGQVDVWSPNTNGTWKCSSGAKALQFNGMYEGSLFYGSRFDDSRKIDELLANGKINEEDVVDSDEYVIKKMSMILHGNYDRYKKLKRIRNRHVAQSLGFKNAPYLNEVNGALISQYRMSSGECLLVSLLHFLYNSIVRRSLPKDQKILLLIDEIELALHPLAVSRLLDLLNDLIRENDNLVVILTSHSPEVIRKLKPTNLLKINYENGTVSLESNCYPSYLIRDVYTHDGYDFLLLTEDVLARAIVEKILLNEDLKESKLVHIVPAGGWKNVLVLQKELLTGNVLGINKQIISILDGDIKGDVGEEYRDIRKLFLPVKSIEKYIYEVVVENKNPKIRKVLNDKYFTIKSLDTLISEFHERFPSTPKSPDKKFYFKIKKDLENRGVSEDVFINNLVDDLLKNVDFSEFTNQVKAFLCS</sequence>
<accession>A0A0Q0VIU3</accession>
<dbReference type="Pfam" id="PF13476">
    <property type="entry name" value="AAA_23"/>
    <property type="match status" value="1"/>
</dbReference>
<dbReference type="RefSeq" id="WP_055064393.1">
    <property type="nucleotide sequence ID" value="NZ_LBGP01000009.1"/>
</dbReference>
<dbReference type="SUPFAM" id="SSF52540">
    <property type="entry name" value="P-loop containing nucleoside triphosphate hydrolases"/>
    <property type="match status" value="1"/>
</dbReference>
<name>A0A0Q0VIU3_VIBMT</name>
<reference evidence="2 3" key="1">
    <citation type="journal article" date="2015" name="Genome Biol. Evol.">
        <title>The Dynamics of Genetic Interactions between Vibrio metoecus and Vibrio cholerae, Two Close Relatives Co-Occurring in the Environment.</title>
        <authorList>
            <person name="Orata F.D."/>
            <person name="Kirchberger P.C."/>
            <person name="Meheust R."/>
            <person name="Barlow E.J."/>
            <person name="Tarr C.L."/>
            <person name="Boucher Y."/>
        </authorList>
    </citation>
    <scope>NUCLEOTIDE SEQUENCE [LARGE SCALE GENOMIC DNA]</scope>
    <source>
        <strain evidence="2 3">YB5B04</strain>
    </source>
</reference>
<gene>
    <name evidence="2" type="ORF">XV92_06265</name>
</gene>
<dbReference type="InterPro" id="IPR051396">
    <property type="entry name" value="Bact_Antivir_Def_Nuclease"/>
</dbReference>
<dbReference type="AlphaFoldDB" id="A0A0Q0VIU3"/>
<feature type="domain" description="AAA+ ATPase" evidence="1">
    <location>
        <begin position="24"/>
        <end position="282"/>
    </location>
</feature>
<proteinExistence type="predicted"/>
<dbReference type="GO" id="GO:0005524">
    <property type="term" value="F:ATP binding"/>
    <property type="evidence" value="ECO:0007669"/>
    <property type="project" value="InterPro"/>
</dbReference>
<organism evidence="2 3">
    <name type="scientific">Vibrio metoecus</name>
    <dbReference type="NCBI Taxonomy" id="1481663"/>
    <lineage>
        <taxon>Bacteria</taxon>
        <taxon>Pseudomonadati</taxon>
        <taxon>Pseudomonadota</taxon>
        <taxon>Gammaproteobacteria</taxon>
        <taxon>Vibrionales</taxon>
        <taxon>Vibrionaceae</taxon>
        <taxon>Vibrio</taxon>
    </lineage>
</organism>
<dbReference type="InterPro" id="IPR003593">
    <property type="entry name" value="AAA+_ATPase"/>
</dbReference>
<dbReference type="InterPro" id="IPR038729">
    <property type="entry name" value="Rad50/SbcC_AAA"/>
</dbReference>
<dbReference type="EMBL" id="LBGP01000009">
    <property type="protein sequence ID" value="KQB02519.1"/>
    <property type="molecule type" value="Genomic_DNA"/>
</dbReference>
<dbReference type="InterPro" id="IPR041685">
    <property type="entry name" value="AAA_GajA/Old/RecF-like"/>
</dbReference>
<evidence type="ECO:0000313" key="3">
    <source>
        <dbReference type="Proteomes" id="UP000050491"/>
    </source>
</evidence>
<dbReference type="InterPro" id="IPR027417">
    <property type="entry name" value="P-loop_NTPase"/>
</dbReference>
<dbReference type="PANTHER" id="PTHR43581:SF4">
    <property type="entry name" value="ATP_GTP PHOSPHATASE"/>
    <property type="match status" value="1"/>
</dbReference>
<dbReference type="Proteomes" id="UP000050491">
    <property type="component" value="Unassembled WGS sequence"/>
</dbReference>
<comment type="caution">
    <text evidence="2">The sequence shown here is derived from an EMBL/GenBank/DDBJ whole genome shotgun (WGS) entry which is preliminary data.</text>
</comment>
<evidence type="ECO:0000259" key="1">
    <source>
        <dbReference type="SMART" id="SM00382"/>
    </source>
</evidence>
<dbReference type="SMART" id="SM00382">
    <property type="entry name" value="AAA"/>
    <property type="match status" value="1"/>
</dbReference>
<dbReference type="Gene3D" id="3.40.50.300">
    <property type="entry name" value="P-loop containing nucleotide triphosphate hydrolases"/>
    <property type="match status" value="1"/>
</dbReference>
<dbReference type="CDD" id="cd00267">
    <property type="entry name" value="ABC_ATPase"/>
    <property type="match status" value="1"/>
</dbReference>
<evidence type="ECO:0000313" key="2">
    <source>
        <dbReference type="EMBL" id="KQB02519.1"/>
    </source>
</evidence>